<dbReference type="EMBL" id="CAJJDN010000007">
    <property type="protein sequence ID" value="CAD8052964.1"/>
    <property type="molecule type" value="Genomic_DNA"/>
</dbReference>
<keyword evidence="1" id="KW-1133">Transmembrane helix</keyword>
<accession>A0A8S1KPL4</accession>
<sequence length="523" mass="62123">MFSILILSTLLGITFCTWSRNPQIKIDKFNITEQAISISTQDFKHFKYPNAFNLELYYQEGLTNEKDIKKYQKINDMQLYQQGCYYFERKINVEDQLQIKLPDEGKYTFTDLIIVENQAYVIRNDNKLFRVDLDFDGQELKKMSISPQHLDFSNKILINLKKKPQFFTEDNQIFVVTEKGTISFNYKQWQNGTLPKVKFHILKDMTNIKQVHYDKQLKRVFIVAGTQRVLVYEIKDQELSHFQTIELNLNIIKVQTKYDQLFILDDKYGIHFFIQSQKEYKNSEFLIPLENPISFIYNKNSFLVVAQSVQGLDKIIFAIEILFNFKNQEFYYNKFYLEDMQLQDVQTCGEFQFLIGNDVHKIIQTNIYRGKVNENFDYDSDFMIPFLIKIQEIQGTNYQIANFQYHYSLALTPYHLYGIKINERIPEIVCSSYKQIEHSYAILINSTQCQKAQKDPFIVCNEEHFIEMVVNEVLLDSSQQQSVIIILIMVVIIFIFLLIGYIFFTRQKTKKDNKKDMISQKNV</sequence>
<evidence type="ECO:0000313" key="4">
    <source>
        <dbReference type="Proteomes" id="UP000692954"/>
    </source>
</evidence>
<evidence type="ECO:0008006" key="5">
    <source>
        <dbReference type="Google" id="ProtNLM"/>
    </source>
</evidence>
<keyword evidence="1" id="KW-0472">Membrane</keyword>
<keyword evidence="4" id="KW-1185">Reference proteome</keyword>
<evidence type="ECO:0000256" key="1">
    <source>
        <dbReference type="SAM" id="Phobius"/>
    </source>
</evidence>
<organism evidence="3 4">
    <name type="scientific">Paramecium sonneborni</name>
    <dbReference type="NCBI Taxonomy" id="65129"/>
    <lineage>
        <taxon>Eukaryota</taxon>
        <taxon>Sar</taxon>
        <taxon>Alveolata</taxon>
        <taxon>Ciliophora</taxon>
        <taxon>Intramacronucleata</taxon>
        <taxon>Oligohymenophorea</taxon>
        <taxon>Peniculida</taxon>
        <taxon>Parameciidae</taxon>
        <taxon>Paramecium</taxon>
    </lineage>
</organism>
<proteinExistence type="predicted"/>
<keyword evidence="1" id="KW-0812">Transmembrane</keyword>
<feature type="transmembrane region" description="Helical" evidence="1">
    <location>
        <begin position="483"/>
        <end position="504"/>
    </location>
</feature>
<gene>
    <name evidence="3" type="ORF">PSON_ATCC_30995.1.T0070099</name>
</gene>
<feature type="signal peptide" evidence="2">
    <location>
        <begin position="1"/>
        <end position="19"/>
    </location>
</feature>
<keyword evidence="2" id="KW-0732">Signal</keyword>
<evidence type="ECO:0000313" key="3">
    <source>
        <dbReference type="EMBL" id="CAD8052964.1"/>
    </source>
</evidence>
<feature type="chain" id="PRO_5035767170" description="Transmembrane protein" evidence="2">
    <location>
        <begin position="20"/>
        <end position="523"/>
    </location>
</feature>
<name>A0A8S1KPL4_9CILI</name>
<dbReference type="AlphaFoldDB" id="A0A8S1KPL4"/>
<protein>
    <recommendedName>
        <fullName evidence="5">Transmembrane protein</fullName>
    </recommendedName>
</protein>
<evidence type="ECO:0000256" key="2">
    <source>
        <dbReference type="SAM" id="SignalP"/>
    </source>
</evidence>
<dbReference type="Proteomes" id="UP000692954">
    <property type="component" value="Unassembled WGS sequence"/>
</dbReference>
<reference evidence="3" key="1">
    <citation type="submission" date="2021-01" db="EMBL/GenBank/DDBJ databases">
        <authorList>
            <consortium name="Genoscope - CEA"/>
            <person name="William W."/>
        </authorList>
    </citation>
    <scope>NUCLEOTIDE SEQUENCE</scope>
</reference>
<comment type="caution">
    <text evidence="3">The sequence shown here is derived from an EMBL/GenBank/DDBJ whole genome shotgun (WGS) entry which is preliminary data.</text>
</comment>